<dbReference type="Proteomes" id="UP001172101">
    <property type="component" value="Unassembled WGS sequence"/>
</dbReference>
<protein>
    <recommendedName>
        <fullName evidence="4">Secreted protein</fullName>
    </recommendedName>
</protein>
<evidence type="ECO:0000256" key="1">
    <source>
        <dbReference type="SAM" id="SignalP"/>
    </source>
</evidence>
<organism evidence="2 3">
    <name type="scientific">Lasiosphaeria miniovina</name>
    <dbReference type="NCBI Taxonomy" id="1954250"/>
    <lineage>
        <taxon>Eukaryota</taxon>
        <taxon>Fungi</taxon>
        <taxon>Dikarya</taxon>
        <taxon>Ascomycota</taxon>
        <taxon>Pezizomycotina</taxon>
        <taxon>Sordariomycetes</taxon>
        <taxon>Sordariomycetidae</taxon>
        <taxon>Sordariales</taxon>
        <taxon>Lasiosphaeriaceae</taxon>
        <taxon>Lasiosphaeria</taxon>
    </lineage>
</organism>
<evidence type="ECO:0000313" key="3">
    <source>
        <dbReference type="Proteomes" id="UP001172101"/>
    </source>
</evidence>
<dbReference type="AlphaFoldDB" id="A0AA40BGA7"/>
<dbReference type="GeneID" id="85317642"/>
<dbReference type="RefSeq" id="XP_060302567.1">
    <property type="nucleotide sequence ID" value="XM_060434372.1"/>
</dbReference>
<comment type="caution">
    <text evidence="2">The sequence shown here is derived from an EMBL/GenBank/DDBJ whole genome shotgun (WGS) entry which is preliminary data.</text>
</comment>
<evidence type="ECO:0008006" key="4">
    <source>
        <dbReference type="Google" id="ProtNLM"/>
    </source>
</evidence>
<name>A0AA40BGA7_9PEZI</name>
<keyword evidence="1" id="KW-0732">Signal</keyword>
<feature type="signal peptide" evidence="1">
    <location>
        <begin position="1"/>
        <end position="19"/>
    </location>
</feature>
<evidence type="ECO:0000313" key="2">
    <source>
        <dbReference type="EMBL" id="KAK0733690.1"/>
    </source>
</evidence>
<keyword evidence="3" id="KW-1185">Reference proteome</keyword>
<dbReference type="EMBL" id="JAUIRO010000001">
    <property type="protein sequence ID" value="KAK0733690.1"/>
    <property type="molecule type" value="Genomic_DNA"/>
</dbReference>
<gene>
    <name evidence="2" type="ORF">B0T26DRAFT_32326</name>
</gene>
<reference evidence="2" key="1">
    <citation type="submission" date="2023-06" db="EMBL/GenBank/DDBJ databases">
        <title>Genome-scale phylogeny and comparative genomics of the fungal order Sordariales.</title>
        <authorList>
            <consortium name="Lawrence Berkeley National Laboratory"/>
            <person name="Hensen N."/>
            <person name="Bonometti L."/>
            <person name="Westerberg I."/>
            <person name="Brannstrom I.O."/>
            <person name="Guillou S."/>
            <person name="Cros-Aarteil S."/>
            <person name="Calhoun S."/>
            <person name="Haridas S."/>
            <person name="Kuo A."/>
            <person name="Mondo S."/>
            <person name="Pangilinan J."/>
            <person name="Riley R."/>
            <person name="LaButti K."/>
            <person name="Andreopoulos B."/>
            <person name="Lipzen A."/>
            <person name="Chen C."/>
            <person name="Yanf M."/>
            <person name="Daum C."/>
            <person name="Ng V."/>
            <person name="Clum A."/>
            <person name="Steindorff A."/>
            <person name="Ohm R."/>
            <person name="Martin F."/>
            <person name="Silar P."/>
            <person name="Natvig D."/>
            <person name="Lalanne C."/>
            <person name="Gautier V."/>
            <person name="Ament-velasquez S.L."/>
            <person name="Kruys A."/>
            <person name="Hutchinson M.I."/>
            <person name="Powell A.J."/>
            <person name="Barry K."/>
            <person name="Miller A.N."/>
            <person name="Grigoriev I.V."/>
            <person name="Debuchy R."/>
            <person name="Gladieux P."/>
            <person name="Thoren M.H."/>
            <person name="Johannesson H."/>
        </authorList>
    </citation>
    <scope>NUCLEOTIDE SEQUENCE</scope>
    <source>
        <strain evidence="2">SMH2392-1A</strain>
    </source>
</reference>
<accession>A0AA40BGA7</accession>
<sequence>MGRAPFLARLAALLCTSECTTFWNTLVSQIRLHDLRNSDIASFMLNTRCVMPCLNPDGGRVRWTRPSSSLLLFGITSPPGLTRLLLLLSGLLSVHYHLCEPPRPEGPRGPFPCTTHFLYRLRTHWGVPGPRNTSWRTTARPAVCQTKGTMREKTVDTRSWGSWGSRSWGEYMHGRSGASTSCRLDVFEVRGKTTKHRGTVPASWRINMPRGSRPLYIIMISRLLIFLPLLA</sequence>
<proteinExistence type="predicted"/>
<feature type="chain" id="PRO_5041443868" description="Secreted protein" evidence="1">
    <location>
        <begin position="20"/>
        <end position="231"/>
    </location>
</feature>